<evidence type="ECO:0000256" key="5">
    <source>
        <dbReference type="ARBA" id="ARBA00022475"/>
    </source>
</evidence>
<feature type="transmembrane region" description="Helical" evidence="10">
    <location>
        <begin position="207"/>
        <end position="224"/>
    </location>
</feature>
<comment type="subcellular location">
    <subcellularLocation>
        <location evidence="1">Cell membrane</location>
        <topology evidence="1">Multi-pass membrane protein</topology>
    </subcellularLocation>
</comment>
<dbReference type="PANTHER" id="PTHR43302:SF5">
    <property type="entry name" value="TRANSPORTER ARSB-RELATED"/>
    <property type="match status" value="1"/>
</dbReference>
<gene>
    <name evidence="12" type="ORF">EDD42_0819</name>
</gene>
<dbReference type="PANTHER" id="PTHR43302">
    <property type="entry name" value="TRANSPORTER ARSB-RELATED"/>
    <property type="match status" value="1"/>
</dbReference>
<evidence type="ECO:0000256" key="9">
    <source>
        <dbReference type="ARBA" id="ARBA00023136"/>
    </source>
</evidence>
<feature type="transmembrane region" description="Helical" evidence="10">
    <location>
        <begin position="164"/>
        <end position="187"/>
    </location>
</feature>
<dbReference type="RefSeq" id="WP_085511775.1">
    <property type="nucleotide sequence ID" value="NZ_FXAP01000003.1"/>
</dbReference>
<evidence type="ECO:0000256" key="7">
    <source>
        <dbReference type="ARBA" id="ARBA00022849"/>
    </source>
</evidence>
<comment type="similarity">
    <text evidence="3">Belongs to the CitM (TC 2.A.11) transporter family.</text>
</comment>
<comment type="caution">
    <text evidence="12">The sequence shown here is derived from an EMBL/GenBank/DDBJ whole genome shotgun (WGS) entry which is preliminary data.</text>
</comment>
<organism evidence="12 13">
    <name type="scientific">Plantibacter flavus</name>
    <dbReference type="NCBI Taxonomy" id="150123"/>
    <lineage>
        <taxon>Bacteria</taxon>
        <taxon>Bacillati</taxon>
        <taxon>Actinomycetota</taxon>
        <taxon>Actinomycetes</taxon>
        <taxon>Micrococcales</taxon>
        <taxon>Microbacteriaceae</taxon>
        <taxon>Plantibacter</taxon>
    </lineage>
</organism>
<feature type="transmembrane region" description="Helical" evidence="10">
    <location>
        <begin position="259"/>
        <end position="281"/>
    </location>
</feature>
<dbReference type="InterPro" id="IPR004680">
    <property type="entry name" value="Cit_transptr-like_dom"/>
</dbReference>
<dbReference type="Pfam" id="PF03600">
    <property type="entry name" value="CitMHS"/>
    <property type="match status" value="1"/>
</dbReference>
<evidence type="ECO:0000313" key="13">
    <source>
        <dbReference type="Proteomes" id="UP000266915"/>
    </source>
</evidence>
<sequence>MRSAVLGVVLLVIGTIAILTGVLPAPEALGIADRVWPILLFVVAITVVAELAADAGLFTLVASRLVRWGRGSTWLLWLFVVALATLSTVFLSLDTTAVLLTPVVITLARHAGLSPVPFALTTVWLACTASLLLPVSNLTNLLAEHAIDEAATASGGGPLGPGGFAALMVVPAIIAVVVPCVVLAIVYRRQLAGAYTVDVEAQDDDRVLLWTSGLVVLVLLPLLVSGIPVWMSAVGAAVILVVVFLIRRPAALRPALVPWQLVLLASGLFLVVEAAHALGLARALASIAGTGDSLLALLQLAGVGMASANLVDNLPAYLALEPVAGDPVRFAALLIGVNAGALITPWAALATLLWHARLTAADVEFGWGRFIALGFVVAPLTVALATVGLWLAQGAGAILP</sequence>
<feature type="transmembrane region" description="Helical" evidence="10">
    <location>
        <begin position="366"/>
        <end position="392"/>
    </location>
</feature>
<keyword evidence="7" id="KW-0059">Arsenical resistance</keyword>
<feature type="transmembrane region" description="Helical" evidence="10">
    <location>
        <begin position="34"/>
        <end position="62"/>
    </location>
</feature>
<keyword evidence="8 10" id="KW-1133">Transmembrane helix</keyword>
<keyword evidence="13" id="KW-1185">Reference proteome</keyword>
<evidence type="ECO:0000256" key="2">
    <source>
        <dbReference type="ARBA" id="ARBA00006433"/>
    </source>
</evidence>
<evidence type="ECO:0000256" key="3">
    <source>
        <dbReference type="ARBA" id="ARBA00009843"/>
    </source>
</evidence>
<keyword evidence="5" id="KW-1003">Cell membrane</keyword>
<dbReference type="GO" id="GO:0046685">
    <property type="term" value="P:response to arsenic-containing substance"/>
    <property type="evidence" value="ECO:0007669"/>
    <property type="project" value="UniProtKB-KW"/>
</dbReference>
<feature type="domain" description="Citrate transporter-like" evidence="11">
    <location>
        <begin position="7"/>
        <end position="324"/>
    </location>
</feature>
<dbReference type="AlphaFoldDB" id="A0A3N2BZS8"/>
<name>A0A3N2BZS8_9MICO</name>
<reference evidence="12 13" key="1">
    <citation type="submission" date="2018-11" db="EMBL/GenBank/DDBJ databases">
        <title>Sequencing the genomes of 1000 actinobacteria strains.</title>
        <authorList>
            <person name="Klenk H.-P."/>
        </authorList>
    </citation>
    <scope>NUCLEOTIDE SEQUENCE [LARGE SCALE GENOMIC DNA]</scope>
    <source>
        <strain evidence="12 13">DSM 14012</strain>
    </source>
</reference>
<feature type="transmembrane region" description="Helical" evidence="10">
    <location>
        <begin position="331"/>
        <end position="354"/>
    </location>
</feature>
<accession>A0A3N2BZS8</accession>
<proteinExistence type="inferred from homology"/>
<comment type="similarity">
    <text evidence="2">Belongs to the ArsB family.</text>
</comment>
<evidence type="ECO:0000256" key="10">
    <source>
        <dbReference type="SAM" id="Phobius"/>
    </source>
</evidence>
<dbReference type="PRINTS" id="PR00758">
    <property type="entry name" value="ARSENICPUMP"/>
</dbReference>
<dbReference type="Proteomes" id="UP000266915">
    <property type="component" value="Unassembled WGS sequence"/>
</dbReference>
<feature type="transmembrane region" description="Helical" evidence="10">
    <location>
        <begin position="74"/>
        <end position="93"/>
    </location>
</feature>
<feature type="transmembrane region" description="Helical" evidence="10">
    <location>
        <begin position="229"/>
        <end position="247"/>
    </location>
</feature>
<evidence type="ECO:0000259" key="11">
    <source>
        <dbReference type="Pfam" id="PF03600"/>
    </source>
</evidence>
<evidence type="ECO:0000256" key="8">
    <source>
        <dbReference type="ARBA" id="ARBA00022989"/>
    </source>
</evidence>
<protein>
    <submittedName>
        <fullName evidence="12">Arsenite efflux membrane protein ArsB</fullName>
    </submittedName>
</protein>
<keyword evidence="6 10" id="KW-0812">Transmembrane</keyword>
<keyword evidence="4" id="KW-0813">Transport</keyword>
<keyword evidence="9 10" id="KW-0472">Membrane</keyword>
<evidence type="ECO:0000313" key="12">
    <source>
        <dbReference type="EMBL" id="ROR80776.1"/>
    </source>
</evidence>
<dbReference type="GO" id="GO:0005886">
    <property type="term" value="C:plasma membrane"/>
    <property type="evidence" value="ECO:0007669"/>
    <property type="project" value="UniProtKB-SubCell"/>
</dbReference>
<evidence type="ECO:0000256" key="6">
    <source>
        <dbReference type="ARBA" id="ARBA00022692"/>
    </source>
</evidence>
<dbReference type="EMBL" id="RKHL01000001">
    <property type="protein sequence ID" value="ROR80776.1"/>
    <property type="molecule type" value="Genomic_DNA"/>
</dbReference>
<evidence type="ECO:0000256" key="1">
    <source>
        <dbReference type="ARBA" id="ARBA00004651"/>
    </source>
</evidence>
<dbReference type="InterPro" id="IPR000802">
    <property type="entry name" value="Arsenical_pump_ArsB"/>
</dbReference>
<evidence type="ECO:0000256" key="4">
    <source>
        <dbReference type="ARBA" id="ARBA00022448"/>
    </source>
</evidence>
<dbReference type="GO" id="GO:0015105">
    <property type="term" value="F:arsenite transmembrane transporter activity"/>
    <property type="evidence" value="ECO:0007669"/>
    <property type="project" value="InterPro"/>
</dbReference>